<organism evidence="2 3">
    <name type="scientific">Limnobacter thiooxidans</name>
    <dbReference type="NCBI Taxonomy" id="131080"/>
    <lineage>
        <taxon>Bacteria</taxon>
        <taxon>Pseudomonadati</taxon>
        <taxon>Pseudomonadota</taxon>
        <taxon>Betaproteobacteria</taxon>
        <taxon>Burkholderiales</taxon>
        <taxon>Burkholderiaceae</taxon>
        <taxon>Limnobacter</taxon>
    </lineage>
</organism>
<feature type="signal peptide" evidence="1">
    <location>
        <begin position="1"/>
        <end position="28"/>
    </location>
</feature>
<dbReference type="Pfam" id="PF11231">
    <property type="entry name" value="DUF3034"/>
    <property type="match status" value="1"/>
</dbReference>
<name>A0AA86IZM0_9BURK</name>
<proteinExistence type="predicted"/>
<accession>A0AA86IZM0</accession>
<gene>
    <name evidence="2" type="ORF">RGQ30_20850</name>
</gene>
<keyword evidence="1" id="KW-0732">Signal</keyword>
<feature type="chain" id="PRO_5041705415" evidence="1">
    <location>
        <begin position="29"/>
        <end position="311"/>
    </location>
</feature>
<sequence>MKHLKKNHKPIAAAILLMGSFLSAPALAGTGKLVLTGGVSTIEGAAGGGLTPWAVIGTQATENEWGIAANITQARTDDYTVDTQGVTFAWDERIEFSLGSQTLDTGITGTALGLPGLDLEQTIVGVKYKLFGDAILDSDTWMPQVSVGLQHKSLDAAGLAPTLNTLGAKDSGTDAYISATKLFLKQGVLVNGTLRATKANQNGFLGFGSTLGGDDTDYELMPEFSVAKLLKDNLAIGAEYRFMPNKLESAGRAAGLGNGLASDDWMDVFVAWAPTKNVSLTAAYVDLGRIVPGTTNGRDQTGVYLSAQFAF</sequence>
<dbReference type="InterPro" id="IPR021393">
    <property type="entry name" value="DUF3034"/>
</dbReference>
<evidence type="ECO:0000313" key="2">
    <source>
        <dbReference type="EMBL" id="BET26584.1"/>
    </source>
</evidence>
<dbReference type="AlphaFoldDB" id="A0AA86IZM0"/>
<reference evidence="2 3" key="1">
    <citation type="submission" date="2023-10" db="EMBL/GenBank/DDBJ databases">
        <title>Complete Genome Sequence of Limnobacter thiooxidans CS-K2T, Isolated from freshwater lake sediments in Bavaria, Germany.</title>
        <authorList>
            <person name="Naruki M."/>
            <person name="Watanabe A."/>
            <person name="Warashina T."/>
            <person name="Morita T."/>
            <person name="Arakawa K."/>
        </authorList>
    </citation>
    <scope>NUCLEOTIDE SEQUENCE [LARGE SCALE GENOMIC DNA]</scope>
    <source>
        <strain evidence="2 3">CS-K2</strain>
    </source>
</reference>
<evidence type="ECO:0000256" key="1">
    <source>
        <dbReference type="SAM" id="SignalP"/>
    </source>
</evidence>
<dbReference type="KEGG" id="lto:RGQ30_20850"/>
<dbReference type="EMBL" id="AP028947">
    <property type="protein sequence ID" value="BET26584.1"/>
    <property type="molecule type" value="Genomic_DNA"/>
</dbReference>
<protein>
    <submittedName>
        <fullName evidence="2">DUF3034 family protein</fullName>
    </submittedName>
</protein>
<keyword evidence="3" id="KW-1185">Reference proteome</keyword>
<dbReference type="Proteomes" id="UP001329151">
    <property type="component" value="Chromosome"/>
</dbReference>
<dbReference type="RefSeq" id="WP_130555954.1">
    <property type="nucleotide sequence ID" value="NZ_AP028947.1"/>
</dbReference>
<evidence type="ECO:0000313" key="3">
    <source>
        <dbReference type="Proteomes" id="UP001329151"/>
    </source>
</evidence>